<organism evidence="1 2">
    <name type="scientific">Thermithiobacillus plumbiphilus</name>
    <dbReference type="NCBI Taxonomy" id="1729899"/>
    <lineage>
        <taxon>Bacteria</taxon>
        <taxon>Pseudomonadati</taxon>
        <taxon>Pseudomonadota</taxon>
        <taxon>Acidithiobacillia</taxon>
        <taxon>Acidithiobacillales</taxon>
        <taxon>Thermithiobacillaceae</taxon>
        <taxon>Thermithiobacillus</taxon>
    </lineage>
</organism>
<proteinExistence type="predicted"/>
<evidence type="ECO:0000313" key="2">
    <source>
        <dbReference type="Proteomes" id="UP001446205"/>
    </source>
</evidence>
<dbReference type="SUPFAM" id="SSF74653">
    <property type="entry name" value="TolA/TonB C-terminal domain"/>
    <property type="match status" value="1"/>
</dbReference>
<dbReference type="Gene3D" id="3.30.1150.10">
    <property type="match status" value="1"/>
</dbReference>
<reference evidence="1 2" key="1">
    <citation type="submission" date="2024-04" db="EMBL/GenBank/DDBJ databases">
        <authorList>
            <person name="Abashina T."/>
            <person name="Shaikin A."/>
        </authorList>
    </citation>
    <scope>NUCLEOTIDE SEQUENCE [LARGE SCALE GENOMIC DNA]</scope>
    <source>
        <strain evidence="1 2">AAFK</strain>
    </source>
</reference>
<protein>
    <submittedName>
        <fullName evidence="1">Uncharacterized protein</fullName>
    </submittedName>
</protein>
<sequence>MTASLTAPSAVKADLRNAVRFAAAALPYPALSKRLGEEGVVWLNVLVNPDGSVITWYFIVSKSIANWRMNRWLRR</sequence>
<evidence type="ECO:0000313" key="1">
    <source>
        <dbReference type="EMBL" id="MEK8088586.1"/>
    </source>
</evidence>
<dbReference type="EMBL" id="JBBPCO010000002">
    <property type="protein sequence ID" value="MEK8088586.1"/>
    <property type="molecule type" value="Genomic_DNA"/>
</dbReference>
<dbReference type="Proteomes" id="UP001446205">
    <property type="component" value="Unassembled WGS sequence"/>
</dbReference>
<accession>A0ABU9D5I9</accession>
<keyword evidence="2" id="KW-1185">Reference proteome</keyword>
<comment type="caution">
    <text evidence="1">The sequence shown here is derived from an EMBL/GenBank/DDBJ whole genome shotgun (WGS) entry which is preliminary data.</text>
</comment>
<name>A0ABU9D5I9_9PROT</name>
<gene>
    <name evidence="1" type="ORF">WOB96_02295</name>
</gene>
<dbReference type="RefSeq" id="WP_341369652.1">
    <property type="nucleotide sequence ID" value="NZ_JBBPCO010000002.1"/>
</dbReference>